<keyword evidence="1" id="KW-1133">Transmembrane helix</keyword>
<comment type="caution">
    <text evidence="3">The sequence shown here is derived from an EMBL/GenBank/DDBJ whole genome shotgun (WGS) entry which is preliminary data.</text>
</comment>
<dbReference type="AlphaFoldDB" id="A0A512CYD5"/>
<evidence type="ECO:0000259" key="2">
    <source>
        <dbReference type="Pfam" id="PF00561"/>
    </source>
</evidence>
<evidence type="ECO:0000256" key="1">
    <source>
        <dbReference type="SAM" id="Phobius"/>
    </source>
</evidence>
<organism evidence="3 4">
    <name type="scientific">Terrabacter aerolatus</name>
    <dbReference type="NCBI Taxonomy" id="422442"/>
    <lineage>
        <taxon>Bacteria</taxon>
        <taxon>Bacillati</taxon>
        <taxon>Actinomycetota</taxon>
        <taxon>Actinomycetes</taxon>
        <taxon>Micrococcales</taxon>
        <taxon>Intrasporangiaceae</taxon>
        <taxon>Terrabacter</taxon>
    </lineage>
</organism>
<proteinExistence type="predicted"/>
<dbReference type="Gene3D" id="3.40.50.1820">
    <property type="entry name" value="alpha/beta hydrolase"/>
    <property type="match status" value="1"/>
</dbReference>
<dbReference type="GO" id="GO:0003824">
    <property type="term" value="F:catalytic activity"/>
    <property type="evidence" value="ECO:0007669"/>
    <property type="project" value="UniProtKB-ARBA"/>
</dbReference>
<dbReference type="InterPro" id="IPR029058">
    <property type="entry name" value="AB_hydrolase_fold"/>
</dbReference>
<sequence length="389" mass="42665">MQVRRLVSRPVLVAAAAGTGSVVGVAGGTVAAAAYFARKVITPDELQPDDVEILRHDAGTVTFGLTPETAVPGRYGVWLDGGAGHVRVGDIVRTDAVSVTRRLLAVDRGVLEVGPARWNQYYYWDRPSVSLELPDEDVSILSDVGPLPAWLVRPDGGSAGGDWAVLVHGRGARREETLRAVPVLREAGWTSLLVSYRNDRDAPRGPDGRYNLGLSEWRDVEAAMGYAVSHGARRILLLGWSMGGAIVLQTLDRSPLSSRVVGVVLDSPVIDWGVVLRHHGRLHRMPGPLVRVATDLLGSRRSRRLVGVREPIDVARTDWVARADELRHPMLVIASDGDDFVPIGPAVALAGRRPDLVGFERWDTARHCREWNYDPERWERVLRAFVEGR</sequence>
<keyword evidence="1" id="KW-0812">Transmembrane</keyword>
<keyword evidence="4" id="KW-1185">Reference proteome</keyword>
<keyword evidence="1" id="KW-0472">Membrane</keyword>
<accession>A0A512CYD5</accession>
<dbReference type="SUPFAM" id="SSF53474">
    <property type="entry name" value="alpha/beta-Hydrolases"/>
    <property type="match status" value="1"/>
</dbReference>
<dbReference type="OrthoDB" id="8111537at2"/>
<name>A0A512CYD5_9MICO</name>
<dbReference type="InterPro" id="IPR000073">
    <property type="entry name" value="AB_hydrolase_1"/>
</dbReference>
<feature type="domain" description="AB hydrolase-1" evidence="2">
    <location>
        <begin position="165"/>
        <end position="275"/>
    </location>
</feature>
<evidence type="ECO:0000313" key="3">
    <source>
        <dbReference type="EMBL" id="GEO29229.1"/>
    </source>
</evidence>
<dbReference type="Pfam" id="PF00561">
    <property type="entry name" value="Abhydrolase_1"/>
    <property type="match status" value="1"/>
</dbReference>
<dbReference type="RefSeq" id="WP_147064141.1">
    <property type="nucleotide sequence ID" value="NZ_BAAARO010000023.1"/>
</dbReference>
<reference evidence="3 4" key="1">
    <citation type="submission" date="2019-07" db="EMBL/GenBank/DDBJ databases">
        <title>Whole genome shotgun sequence of Terrabacter aerolatus NBRC 106305.</title>
        <authorList>
            <person name="Hosoyama A."/>
            <person name="Uohara A."/>
            <person name="Ohji S."/>
            <person name="Ichikawa N."/>
        </authorList>
    </citation>
    <scope>NUCLEOTIDE SEQUENCE [LARGE SCALE GENOMIC DNA]</scope>
    <source>
        <strain evidence="3 4">NBRC 106305</strain>
    </source>
</reference>
<dbReference type="EMBL" id="BJYX01000004">
    <property type="protein sequence ID" value="GEO29229.1"/>
    <property type="molecule type" value="Genomic_DNA"/>
</dbReference>
<gene>
    <name evidence="3" type="ORF">TAE01_10390</name>
</gene>
<protein>
    <recommendedName>
        <fullName evidence="2">AB hydrolase-1 domain-containing protein</fullName>
    </recommendedName>
</protein>
<evidence type="ECO:0000313" key="4">
    <source>
        <dbReference type="Proteomes" id="UP000321534"/>
    </source>
</evidence>
<feature type="transmembrane region" description="Helical" evidence="1">
    <location>
        <begin position="12"/>
        <end position="37"/>
    </location>
</feature>
<dbReference type="Proteomes" id="UP000321534">
    <property type="component" value="Unassembled WGS sequence"/>
</dbReference>